<dbReference type="Proteomes" id="UP000215450">
    <property type="component" value="Unassembled WGS sequence"/>
</dbReference>
<evidence type="ECO:0000313" key="4">
    <source>
        <dbReference type="EMBL" id="SMQ13113.1"/>
    </source>
</evidence>
<dbReference type="SUPFAM" id="SSF53448">
    <property type="entry name" value="Nucleotide-diphospho-sugar transferases"/>
    <property type="match status" value="1"/>
</dbReference>
<dbReference type="PANTHER" id="PTHR22916:SF51">
    <property type="entry name" value="GLYCOSYLTRANSFERASE EPSH-RELATED"/>
    <property type="match status" value="1"/>
</dbReference>
<reference evidence="4" key="1">
    <citation type="submission" date="2017-05" db="EMBL/GenBank/DDBJ databases">
        <authorList>
            <person name="Song R."/>
            <person name="Chenine A.L."/>
            <person name="Ruprecht R.M."/>
        </authorList>
    </citation>
    <scope>NUCLEOTIDE SEQUENCE</scope>
    <source>
        <strain evidence="4">Kingella_eburonensis</strain>
    </source>
</reference>
<dbReference type="PANTHER" id="PTHR22916">
    <property type="entry name" value="GLYCOSYLTRANSFERASE"/>
    <property type="match status" value="1"/>
</dbReference>
<accession>A0A238HH95</accession>
<dbReference type="RefSeq" id="WP_180676255.1">
    <property type="nucleotide sequence ID" value="NZ_FXUV02000049.1"/>
</dbReference>
<dbReference type="AlphaFoldDB" id="A0A238HH95"/>
<dbReference type="GO" id="GO:0016758">
    <property type="term" value="F:hexosyltransferase activity"/>
    <property type="evidence" value="ECO:0007669"/>
    <property type="project" value="UniProtKB-ARBA"/>
</dbReference>
<evidence type="ECO:0000256" key="2">
    <source>
        <dbReference type="ARBA" id="ARBA00022679"/>
    </source>
</evidence>
<name>A0A238HH95_9NEIS</name>
<proteinExistence type="predicted"/>
<reference evidence="5 6" key="2">
    <citation type="submission" date="2017-06" db="EMBL/GenBank/DDBJ databases">
        <authorList>
            <person name="Kim H.J."/>
            <person name="Triplett B.A."/>
        </authorList>
    </citation>
    <scope>NUCLEOTIDE SEQUENCE [LARGE SCALE GENOMIC DNA]</scope>
    <source>
        <strain evidence="5">Kingella_eburonensis</strain>
    </source>
</reference>
<keyword evidence="1 4" id="KW-0328">Glycosyltransferase</keyword>
<dbReference type="Gene3D" id="3.90.550.10">
    <property type="entry name" value="Spore Coat Polysaccharide Biosynthesis Protein SpsA, Chain A"/>
    <property type="match status" value="1"/>
</dbReference>
<keyword evidence="6" id="KW-1185">Reference proteome</keyword>
<dbReference type="InterPro" id="IPR001173">
    <property type="entry name" value="Glyco_trans_2-like"/>
</dbReference>
<organism evidence="4">
    <name type="scientific">Kingella negevensis</name>
    <dbReference type="NCBI Taxonomy" id="1522312"/>
    <lineage>
        <taxon>Bacteria</taxon>
        <taxon>Pseudomonadati</taxon>
        <taxon>Pseudomonadota</taxon>
        <taxon>Betaproteobacteria</taxon>
        <taxon>Neisseriales</taxon>
        <taxon>Neisseriaceae</taxon>
        <taxon>Kingella</taxon>
    </lineage>
</organism>
<evidence type="ECO:0000313" key="6">
    <source>
        <dbReference type="Proteomes" id="UP000215450"/>
    </source>
</evidence>
<dbReference type="STRING" id="1522312.GCA_900177895_01771"/>
<dbReference type="EC" id="2.4.-.-" evidence="4"/>
<dbReference type="InterPro" id="IPR029044">
    <property type="entry name" value="Nucleotide-diphossugar_trans"/>
</dbReference>
<sequence length="322" mass="36609">MQPEISFVIPVYNVERYLAKCLESVLAVPVHKEIIIVDDGSTDNSAEIAREFFRLHSEVIFLQQHNRGVSAARNRGLSVARGRYVQFVDSDDYLLGQHQYPSLIAFSDSKKVDVVKTLITSVSLEGMPYMTMLLLTHFSLSQDGFFCSGQQYLIALLANWFPSVWNGLFRTEYLREHDIWFEESISNSEDGIFMVDVLTCSPEVLVLECKLVGYAYCHHAGSASTTVNDLKAFVSRCEAAKILGQRAAALAERDKQPENVKWAGYYQALSELVNMTMLVEYSDIYDRCYVHLNDEQKAAVRHYFSDEVMAKLLPIRKTPMIL</sequence>
<evidence type="ECO:0000259" key="3">
    <source>
        <dbReference type="Pfam" id="PF00535"/>
    </source>
</evidence>
<dbReference type="EMBL" id="FXUV01000045">
    <property type="protein sequence ID" value="SMQ13113.1"/>
    <property type="molecule type" value="Genomic_DNA"/>
</dbReference>
<dbReference type="CDD" id="cd00761">
    <property type="entry name" value="Glyco_tranf_GTA_type"/>
    <property type="match status" value="1"/>
</dbReference>
<dbReference type="EMBL" id="FXUV02000049">
    <property type="protein sequence ID" value="SNB80417.1"/>
    <property type="molecule type" value="Genomic_DNA"/>
</dbReference>
<dbReference type="Pfam" id="PF00535">
    <property type="entry name" value="Glycos_transf_2"/>
    <property type="match status" value="1"/>
</dbReference>
<evidence type="ECO:0000313" key="5">
    <source>
        <dbReference type="EMBL" id="SNB80417.1"/>
    </source>
</evidence>
<evidence type="ECO:0000256" key="1">
    <source>
        <dbReference type="ARBA" id="ARBA00022676"/>
    </source>
</evidence>
<protein>
    <submittedName>
        <fullName evidence="4">Putative glycosyltransferase EpsJ</fullName>
        <ecNumber evidence="4">2.4.-.-</ecNumber>
    </submittedName>
</protein>
<gene>
    <name evidence="4" type="primary">epsJ_3</name>
    <name evidence="5" type="ORF">KEBURONENSIS_01847</name>
    <name evidence="4" type="ORF">KEBURONENSIS_01855</name>
</gene>
<keyword evidence="2 4" id="KW-0808">Transferase</keyword>
<feature type="domain" description="Glycosyltransferase 2-like" evidence="3">
    <location>
        <begin position="6"/>
        <end position="132"/>
    </location>
</feature>